<gene>
    <name evidence="1" type="ORF">HU668_23715</name>
</gene>
<accession>A0A7Y6NJ04</accession>
<dbReference type="EMBL" id="JABWPM010000059">
    <property type="protein sequence ID" value="NUY99430.1"/>
    <property type="molecule type" value="Genomic_DNA"/>
</dbReference>
<name>A0A7Y6NJ04_9GAMM</name>
<dbReference type="AlphaFoldDB" id="A0A7Y6NJ04"/>
<reference evidence="1 2" key="1">
    <citation type="submission" date="2020-05" db="EMBL/GenBank/DDBJ databases">
        <title>Whole Genome Sequences of Enterobacteriales Associated with the International Space Station.</title>
        <authorList>
            <person name="Bharadwaj A."/>
            <person name="Daudu R."/>
            <person name="Singh N."/>
            <person name="Wood J."/>
            <person name="Debieu M."/>
            <person name="Mason C."/>
            <person name="Wang C."/>
            <person name="Venkateswaran K."/>
        </authorList>
    </citation>
    <scope>NUCLEOTIDE SEQUENCE [LARGE SCALE GENOMIC DNA]</scope>
    <source>
        <strain evidence="1 2">IF5SW-B1</strain>
    </source>
</reference>
<evidence type="ECO:0000313" key="1">
    <source>
        <dbReference type="EMBL" id="NUY99430.1"/>
    </source>
</evidence>
<dbReference type="GeneID" id="57348233"/>
<evidence type="ECO:0000313" key="2">
    <source>
        <dbReference type="Proteomes" id="UP000566985"/>
    </source>
</evidence>
<dbReference type="Proteomes" id="UP000566985">
    <property type="component" value="Unassembled WGS sequence"/>
</dbReference>
<organism evidence="1 2">
    <name type="scientific">Pantoea brenneri</name>
    <dbReference type="NCBI Taxonomy" id="472694"/>
    <lineage>
        <taxon>Bacteria</taxon>
        <taxon>Pseudomonadati</taxon>
        <taxon>Pseudomonadota</taxon>
        <taxon>Gammaproteobacteria</taxon>
        <taxon>Enterobacterales</taxon>
        <taxon>Erwiniaceae</taxon>
        <taxon>Pantoea</taxon>
    </lineage>
</organism>
<comment type="caution">
    <text evidence="1">The sequence shown here is derived from an EMBL/GenBank/DDBJ whole genome shotgun (WGS) entry which is preliminary data.</text>
</comment>
<sequence>MRDIEHKRWLLKERPSLETQLQRWLDEAVTLERSTREYISGIQLEENGIRVVLRQYTNRYPHDCLAICAVDLPQSLQHRGWFKSFLVLCCQLNPWQDVIIEDVKNPHLRRFCQRNGFTVLHDFYPDTFKVNQQKVLSMSVTPLTAFRAAGWHE</sequence>
<protein>
    <submittedName>
        <fullName evidence="1">Uncharacterized protein</fullName>
    </submittedName>
</protein>
<dbReference type="RefSeq" id="WP_084227983.1">
    <property type="nucleotide sequence ID" value="NZ_JABWPE010000061.1"/>
</dbReference>
<proteinExistence type="predicted"/>